<keyword evidence="6 9" id="KW-1133">Transmembrane helix</keyword>
<feature type="transmembrane region" description="Helical" evidence="9">
    <location>
        <begin position="189"/>
        <end position="212"/>
    </location>
</feature>
<dbReference type="InterPro" id="IPR052157">
    <property type="entry name" value="BCAA_transport_permease"/>
</dbReference>
<evidence type="ECO:0000256" key="4">
    <source>
        <dbReference type="ARBA" id="ARBA00022692"/>
    </source>
</evidence>
<dbReference type="PANTHER" id="PTHR11795">
    <property type="entry name" value="BRANCHED-CHAIN AMINO ACID TRANSPORT SYSTEM PERMEASE PROTEIN LIVH"/>
    <property type="match status" value="1"/>
</dbReference>
<dbReference type="GO" id="GO:0022857">
    <property type="term" value="F:transmembrane transporter activity"/>
    <property type="evidence" value="ECO:0007669"/>
    <property type="project" value="InterPro"/>
</dbReference>
<evidence type="ECO:0000256" key="7">
    <source>
        <dbReference type="ARBA" id="ARBA00023136"/>
    </source>
</evidence>
<protein>
    <submittedName>
        <fullName evidence="10">Branched-chain amino acid ABC transporter permease</fullName>
    </submittedName>
</protein>
<evidence type="ECO:0000256" key="9">
    <source>
        <dbReference type="SAM" id="Phobius"/>
    </source>
</evidence>
<keyword evidence="3" id="KW-1003">Cell membrane</keyword>
<dbReference type="Proteomes" id="UP000321389">
    <property type="component" value="Chromosome"/>
</dbReference>
<dbReference type="KEGG" id="niy:FQ775_13550"/>
<accession>A0A5B8L0C4</accession>
<comment type="similarity">
    <text evidence="8">Belongs to the binding-protein-dependent transport system permease family. LivHM subfamily.</text>
</comment>
<dbReference type="AlphaFoldDB" id="A0A5B8L0C4"/>
<organism evidence="10 11">
    <name type="scientific">Nitratireductor mangrovi</name>
    <dbReference type="NCBI Taxonomy" id="2599600"/>
    <lineage>
        <taxon>Bacteria</taxon>
        <taxon>Pseudomonadati</taxon>
        <taxon>Pseudomonadota</taxon>
        <taxon>Alphaproteobacteria</taxon>
        <taxon>Hyphomicrobiales</taxon>
        <taxon>Phyllobacteriaceae</taxon>
        <taxon>Nitratireductor</taxon>
    </lineage>
</organism>
<feature type="transmembrane region" description="Helical" evidence="9">
    <location>
        <begin position="37"/>
        <end position="55"/>
    </location>
</feature>
<evidence type="ECO:0000313" key="10">
    <source>
        <dbReference type="EMBL" id="QDZ01321.1"/>
    </source>
</evidence>
<dbReference type="Pfam" id="PF02653">
    <property type="entry name" value="BPD_transp_2"/>
    <property type="match status" value="1"/>
</dbReference>
<proteinExistence type="inferred from homology"/>
<dbReference type="CDD" id="cd06582">
    <property type="entry name" value="TM_PBP1_LivH_like"/>
    <property type="match status" value="1"/>
</dbReference>
<evidence type="ECO:0000256" key="1">
    <source>
        <dbReference type="ARBA" id="ARBA00004651"/>
    </source>
</evidence>
<evidence type="ECO:0000256" key="8">
    <source>
        <dbReference type="ARBA" id="ARBA00037998"/>
    </source>
</evidence>
<keyword evidence="2" id="KW-0813">Transport</keyword>
<dbReference type="PANTHER" id="PTHR11795:SF445">
    <property type="entry name" value="AMINO ACID ABC TRANSPORTER PERMEASE PROTEIN"/>
    <property type="match status" value="1"/>
</dbReference>
<dbReference type="OrthoDB" id="9807115at2"/>
<dbReference type="InterPro" id="IPR001851">
    <property type="entry name" value="ABC_transp_permease"/>
</dbReference>
<evidence type="ECO:0000256" key="3">
    <source>
        <dbReference type="ARBA" id="ARBA00022475"/>
    </source>
</evidence>
<feature type="transmembrane region" description="Helical" evidence="9">
    <location>
        <begin position="95"/>
        <end position="116"/>
    </location>
</feature>
<dbReference type="GO" id="GO:0005886">
    <property type="term" value="C:plasma membrane"/>
    <property type="evidence" value="ECO:0007669"/>
    <property type="project" value="UniProtKB-SubCell"/>
</dbReference>
<gene>
    <name evidence="10" type="ORF">FQ775_13550</name>
</gene>
<feature type="transmembrane region" description="Helical" evidence="9">
    <location>
        <begin position="6"/>
        <end position="30"/>
    </location>
</feature>
<reference evidence="10" key="1">
    <citation type="submission" date="2020-04" db="EMBL/GenBank/DDBJ databases">
        <title>Nitratireductor sp. nov. isolated from mangrove soil.</title>
        <authorList>
            <person name="Ye Y."/>
        </authorList>
    </citation>
    <scope>NUCLEOTIDE SEQUENCE</scope>
    <source>
        <strain evidence="10">SY7</strain>
    </source>
</reference>
<dbReference type="EMBL" id="CP042301">
    <property type="protein sequence ID" value="QDZ01321.1"/>
    <property type="molecule type" value="Genomic_DNA"/>
</dbReference>
<dbReference type="GO" id="GO:0006865">
    <property type="term" value="P:amino acid transport"/>
    <property type="evidence" value="ECO:0007669"/>
    <property type="project" value="UniProtKB-KW"/>
</dbReference>
<sequence length="295" mass="30699">MDLALQLMVVGLSQAAIYSMVATGFGLVLAVSHIFHFAHAAVFALAGFLAYALIMQVGMPFWLGFVITVALTVAAGLLIQFFIYTPLKRRNAGTFALVLASIGIQFAIENLIALGWGTGGRYLENPFGGVFYEIGAVVISLTDIITLAVAIGGFGATMLFLKATRIGRAMMAYADNPTMAEVVGINPTLVSAIAITIASLLVVPGAIATGWYSSLVPTMGLTPLLYAVAAVVVGGIGSTVGAFLGAFMLGLLAAMISLQLPAFWSDTIAFLIMMVVVVWRPSGLLGNASAARAAR</sequence>
<feature type="transmembrane region" description="Helical" evidence="9">
    <location>
        <begin position="224"/>
        <end position="253"/>
    </location>
</feature>
<evidence type="ECO:0000256" key="6">
    <source>
        <dbReference type="ARBA" id="ARBA00022989"/>
    </source>
</evidence>
<keyword evidence="5" id="KW-0029">Amino-acid transport</keyword>
<keyword evidence="4 9" id="KW-0812">Transmembrane</keyword>
<keyword evidence="7 9" id="KW-0472">Membrane</keyword>
<feature type="transmembrane region" description="Helical" evidence="9">
    <location>
        <begin position="136"/>
        <end position="161"/>
    </location>
</feature>
<name>A0A5B8L0C4_9HYPH</name>
<evidence type="ECO:0000256" key="2">
    <source>
        <dbReference type="ARBA" id="ARBA00022448"/>
    </source>
</evidence>
<dbReference type="RefSeq" id="WP_146299966.1">
    <property type="nucleotide sequence ID" value="NZ_CP042301.2"/>
</dbReference>
<feature type="transmembrane region" description="Helical" evidence="9">
    <location>
        <begin position="61"/>
        <end position="83"/>
    </location>
</feature>
<evidence type="ECO:0000313" key="11">
    <source>
        <dbReference type="Proteomes" id="UP000321389"/>
    </source>
</evidence>
<keyword evidence="11" id="KW-1185">Reference proteome</keyword>
<feature type="transmembrane region" description="Helical" evidence="9">
    <location>
        <begin position="260"/>
        <end position="279"/>
    </location>
</feature>
<comment type="subcellular location">
    <subcellularLocation>
        <location evidence="1">Cell membrane</location>
        <topology evidence="1">Multi-pass membrane protein</topology>
    </subcellularLocation>
</comment>
<evidence type="ECO:0000256" key="5">
    <source>
        <dbReference type="ARBA" id="ARBA00022970"/>
    </source>
</evidence>